<dbReference type="InterPro" id="IPR036964">
    <property type="entry name" value="RASGEF_cat_dom_sf"/>
</dbReference>
<feature type="domain" description="N-terminal Ras-GEF" evidence="5">
    <location>
        <begin position="923"/>
        <end position="1055"/>
    </location>
</feature>
<reference evidence="6" key="1">
    <citation type="submission" date="2020-05" db="EMBL/GenBank/DDBJ databases">
        <title>Phylogenomic resolution of chytrid fungi.</title>
        <authorList>
            <person name="Stajich J.E."/>
            <person name="Amses K."/>
            <person name="Simmons R."/>
            <person name="Seto K."/>
            <person name="Myers J."/>
            <person name="Bonds A."/>
            <person name="Quandt C.A."/>
            <person name="Barry K."/>
            <person name="Liu P."/>
            <person name="Grigoriev I."/>
            <person name="Longcore J.E."/>
            <person name="James T.Y."/>
        </authorList>
    </citation>
    <scope>NUCLEOTIDE SEQUENCE</scope>
    <source>
        <strain evidence="6">JEL0476</strain>
    </source>
</reference>
<evidence type="ECO:0000313" key="6">
    <source>
        <dbReference type="EMBL" id="KAJ3214118.1"/>
    </source>
</evidence>
<keyword evidence="7" id="KW-1185">Reference proteome</keyword>
<gene>
    <name evidence="6" type="ORF">HK099_007016</name>
</gene>
<dbReference type="SMART" id="SM00147">
    <property type="entry name" value="RasGEF"/>
    <property type="match status" value="1"/>
</dbReference>
<evidence type="ECO:0000256" key="3">
    <source>
        <dbReference type="PROSITE-ProRule" id="PRU00168"/>
    </source>
</evidence>
<feature type="repeat" description="ANK" evidence="2">
    <location>
        <begin position="251"/>
        <end position="277"/>
    </location>
</feature>
<dbReference type="GO" id="GO:0005886">
    <property type="term" value="C:plasma membrane"/>
    <property type="evidence" value="ECO:0007669"/>
    <property type="project" value="TreeGrafter"/>
</dbReference>
<protein>
    <recommendedName>
        <fullName evidence="8">Ras guanine nucleotide exchange factor</fullName>
    </recommendedName>
</protein>
<dbReference type="SMART" id="SM00229">
    <property type="entry name" value="RasGEFN"/>
    <property type="match status" value="1"/>
</dbReference>
<dbReference type="PROSITE" id="PS50009">
    <property type="entry name" value="RASGEF_CAT"/>
    <property type="match status" value="1"/>
</dbReference>
<dbReference type="PROSITE" id="PS50088">
    <property type="entry name" value="ANK_REPEAT"/>
    <property type="match status" value="4"/>
</dbReference>
<dbReference type="Proteomes" id="UP001211065">
    <property type="component" value="Unassembled WGS sequence"/>
</dbReference>
<evidence type="ECO:0008006" key="8">
    <source>
        <dbReference type="Google" id="ProtNLM"/>
    </source>
</evidence>
<dbReference type="SUPFAM" id="SSF48366">
    <property type="entry name" value="Ras GEF"/>
    <property type="match status" value="1"/>
</dbReference>
<dbReference type="PRINTS" id="PR01415">
    <property type="entry name" value="ANKYRIN"/>
</dbReference>
<dbReference type="PROSITE" id="PS00720">
    <property type="entry name" value="RASGEF"/>
    <property type="match status" value="1"/>
</dbReference>
<keyword evidence="1 3" id="KW-0344">Guanine-nucleotide releasing factor</keyword>
<dbReference type="InterPro" id="IPR008937">
    <property type="entry name" value="Ras-like_GEF"/>
</dbReference>
<dbReference type="CDD" id="cd00155">
    <property type="entry name" value="RasGEF"/>
    <property type="match status" value="1"/>
</dbReference>
<dbReference type="EMBL" id="JADGJW010000648">
    <property type="protein sequence ID" value="KAJ3214118.1"/>
    <property type="molecule type" value="Genomic_DNA"/>
</dbReference>
<evidence type="ECO:0000256" key="2">
    <source>
        <dbReference type="PROSITE-ProRule" id="PRU00023"/>
    </source>
</evidence>
<dbReference type="Gene3D" id="1.20.870.10">
    <property type="entry name" value="Son of sevenless (SoS) protein Chain: S domain 1"/>
    <property type="match status" value="1"/>
</dbReference>
<dbReference type="PANTHER" id="PTHR23113">
    <property type="entry name" value="GUANINE NUCLEOTIDE EXCHANGE FACTOR"/>
    <property type="match status" value="1"/>
</dbReference>
<dbReference type="PROSITE" id="PS50212">
    <property type="entry name" value="RASGEF_NTER"/>
    <property type="match status" value="1"/>
</dbReference>
<dbReference type="PANTHER" id="PTHR23113:SF368">
    <property type="entry name" value="CELL DIVISION CONTROL PROTEIN 25"/>
    <property type="match status" value="1"/>
</dbReference>
<dbReference type="CDD" id="cd06224">
    <property type="entry name" value="REM"/>
    <property type="match status" value="1"/>
</dbReference>
<dbReference type="InterPro" id="IPR001895">
    <property type="entry name" value="RASGEF_cat_dom"/>
</dbReference>
<dbReference type="InterPro" id="IPR023578">
    <property type="entry name" value="Ras_GEF_dom_sf"/>
</dbReference>
<evidence type="ECO:0000259" key="4">
    <source>
        <dbReference type="PROSITE" id="PS50009"/>
    </source>
</evidence>
<dbReference type="InterPro" id="IPR036770">
    <property type="entry name" value="Ankyrin_rpt-contain_sf"/>
</dbReference>
<sequence length="1372" mass="154797">MDRFGNTALHFAASQGDYPLSYMLLLKGADPNALNKSSISPTTIACRCGHVILLKVLIKHGGVLLSSDEQHAKKIEALELKKKLTKESSKKNLTTNLTSATNTTNTATQNFKTSTFFCQEEGSTGLGVENREKKPSFFEPPLDLQKFFPKKKFHLASAAYLGIAQPLIENLNAMNMNICDENKCSVLMKAAFKGHLEIVQHLLTLGVDVNAKDNQGNTALVWACASKQLETVKCLVEEGNASVNGDNVTNNAPTPLITATFSGSYEVVEYLINKGADPMKMVGGKSPLMIAAWMFHFDIVTLLIDNGTRATFESKEWVKAGVILLRKIALEHNAWTTTYEGGNNSIISKNAPLSTLLAGTPPSPFTPLLAPPSQGISLKEKMSFLTAEEHEKLTKIEILFASPNFNDGQEIKKFIKENFILKKVKLSKTDESVNDLKTKELRKKSVNEEKFFDKMIEISLNSQMDINFSDRGSELDFSCLIVYQCAVQLAIAANKNIKHQYVVISAKAIHYASELIRAIENMENMVMSSPNNLRNFLNKYNEGIVFPNSALQLSVKEKTKLINTETSKQLMLCTRIAVGVWPPPNAITDMINAAYTLAHACKELADLTNLLGFFPLLEKKLDAHIEPFEEELIEVKVTNPSGQMTNISGLNFQEYNKENHLLQMREMSRRYEDGSTNELERSLSTRDLFKEEVEPHQEFIASLDLLLSRLIASVAEVKRAHTSHLKDEFISATAGVASCAESVLAQVQGYEPFLEASDNQLLFEVEDLKQIEESNININLEIQEEMLPTPYKSILAPLYQQITNASKLTLFRGKLAAQELAPLNASLEMIQATIPCLLSVKKLLVFVKQGAGKWQISTSEEKKKRELWRKECLQNERVKNMFQMWENASNVVKKIEFIAPEESAQLQDSKDGLVLIDSSTSPSKYLVKGGEIFKLVSWMTDHSFVDIEFTTIFLMTHHSFMTSLELLDCLIKRYAITPPYGLTKRMFEIYVQEKIVPVRMRVCNVLKIWIEFYFEGDFAQNESLVLYFRDFVENKISLDFQAMTKTLLKTLDFKIGIASKSKSVPPGITNSLHQNNSKPDFILMATDAAVINRLNLDPNNFYEWTEPLEMAKQLTLIDYEQFLRVKSFEMLDQIWGDKRMRELNSSSSGGKIKINHDTMLTGISRMIKQTNHLTWWVTNKVVNNATLKGRITALKYFAQTALVIIKINNYCREMKNFNALTGIVAGLSTAPIFRMKKTWAAFADKFPKTSEAYREVAELVSPSGQYSNYRKTLKEQTPPTIPFLGVYLTDLTMIDIGNSGYLPDSHYINFDKLRKVYAVIKEIQYYQHVSYSLQAIPTIQMVLQQLGTIVEEGPNVMYNQVLIGEDELYDIR</sequence>
<dbReference type="PROSITE" id="PS50297">
    <property type="entry name" value="ANK_REP_REGION"/>
    <property type="match status" value="3"/>
</dbReference>
<dbReference type="SMART" id="SM00248">
    <property type="entry name" value="ANK"/>
    <property type="match status" value="6"/>
</dbReference>
<dbReference type="GO" id="GO:0007265">
    <property type="term" value="P:Ras protein signal transduction"/>
    <property type="evidence" value="ECO:0007669"/>
    <property type="project" value="TreeGrafter"/>
</dbReference>
<evidence type="ECO:0000259" key="5">
    <source>
        <dbReference type="PROSITE" id="PS50212"/>
    </source>
</evidence>
<dbReference type="InterPro" id="IPR000651">
    <property type="entry name" value="Ras-like_Gua-exchang_fac_N"/>
</dbReference>
<dbReference type="InterPro" id="IPR002110">
    <property type="entry name" value="Ankyrin_rpt"/>
</dbReference>
<feature type="repeat" description="ANK" evidence="2">
    <location>
        <begin position="182"/>
        <end position="214"/>
    </location>
</feature>
<dbReference type="Pfam" id="PF00618">
    <property type="entry name" value="RasGEF_N"/>
    <property type="match status" value="1"/>
</dbReference>
<name>A0AAD5U0I5_9FUNG</name>
<dbReference type="Gene3D" id="1.25.40.20">
    <property type="entry name" value="Ankyrin repeat-containing domain"/>
    <property type="match status" value="2"/>
</dbReference>
<dbReference type="Gene3D" id="1.10.840.10">
    <property type="entry name" value="Ras guanine-nucleotide exchange factors catalytic domain"/>
    <property type="match status" value="1"/>
</dbReference>
<keyword evidence="2" id="KW-0040">ANK repeat</keyword>
<feature type="domain" description="Ras-GEF" evidence="4">
    <location>
        <begin position="1106"/>
        <end position="1367"/>
    </location>
</feature>
<dbReference type="GO" id="GO:0005085">
    <property type="term" value="F:guanyl-nucleotide exchange factor activity"/>
    <property type="evidence" value="ECO:0007669"/>
    <property type="project" value="UniProtKB-KW"/>
</dbReference>
<accession>A0AAD5U0I5</accession>
<comment type="caution">
    <text evidence="6">The sequence shown here is derived from an EMBL/GenBank/DDBJ whole genome shotgun (WGS) entry which is preliminary data.</text>
</comment>
<dbReference type="InterPro" id="IPR019804">
    <property type="entry name" value="Ras_G-nucl-exch_fac_CS"/>
</dbReference>
<dbReference type="Pfam" id="PF00617">
    <property type="entry name" value="RasGEF"/>
    <property type="match status" value="1"/>
</dbReference>
<evidence type="ECO:0000313" key="7">
    <source>
        <dbReference type="Proteomes" id="UP001211065"/>
    </source>
</evidence>
<dbReference type="Pfam" id="PF12796">
    <property type="entry name" value="Ank_2"/>
    <property type="match status" value="2"/>
</dbReference>
<feature type="repeat" description="ANK" evidence="2">
    <location>
        <begin position="283"/>
        <end position="315"/>
    </location>
</feature>
<dbReference type="SUPFAM" id="SSF48403">
    <property type="entry name" value="Ankyrin repeat"/>
    <property type="match status" value="1"/>
</dbReference>
<proteinExistence type="predicted"/>
<dbReference type="Pfam" id="PF00023">
    <property type="entry name" value="Ank"/>
    <property type="match status" value="1"/>
</dbReference>
<organism evidence="6 7">
    <name type="scientific">Clydaea vesicula</name>
    <dbReference type="NCBI Taxonomy" id="447962"/>
    <lineage>
        <taxon>Eukaryota</taxon>
        <taxon>Fungi</taxon>
        <taxon>Fungi incertae sedis</taxon>
        <taxon>Chytridiomycota</taxon>
        <taxon>Chytridiomycota incertae sedis</taxon>
        <taxon>Chytridiomycetes</taxon>
        <taxon>Lobulomycetales</taxon>
        <taxon>Lobulomycetaceae</taxon>
        <taxon>Clydaea</taxon>
    </lineage>
</organism>
<evidence type="ECO:0000256" key="1">
    <source>
        <dbReference type="ARBA" id="ARBA00022658"/>
    </source>
</evidence>
<feature type="repeat" description="ANK" evidence="2">
    <location>
        <begin position="4"/>
        <end position="36"/>
    </location>
</feature>